<keyword evidence="3" id="KW-1133">Transmembrane helix</keyword>
<name>A0A2S4M9B7_9HYPH</name>
<keyword evidence="2" id="KW-0812">Transmembrane</keyword>
<evidence type="ECO:0000256" key="3">
    <source>
        <dbReference type="ARBA" id="ARBA00022989"/>
    </source>
</evidence>
<dbReference type="GO" id="GO:0009306">
    <property type="term" value="P:protein secretion"/>
    <property type="evidence" value="ECO:0007669"/>
    <property type="project" value="InterPro"/>
</dbReference>
<dbReference type="Pfam" id="PF04357">
    <property type="entry name" value="TamB"/>
    <property type="match status" value="1"/>
</dbReference>
<dbReference type="EMBL" id="PQFZ01000007">
    <property type="protein sequence ID" value="POR51336.1"/>
    <property type="molecule type" value="Genomic_DNA"/>
</dbReference>
<feature type="domain" description="Translocation and assembly module TamB C-terminal" evidence="5">
    <location>
        <begin position="1117"/>
        <end position="1460"/>
    </location>
</feature>
<comment type="subcellular location">
    <subcellularLocation>
        <location evidence="1">Membrane</location>
        <topology evidence="1">Single-pass membrane protein</topology>
    </subcellularLocation>
</comment>
<organism evidence="6 7">
    <name type="scientific">Bosea psychrotolerans</name>
    <dbReference type="NCBI Taxonomy" id="1871628"/>
    <lineage>
        <taxon>Bacteria</taxon>
        <taxon>Pseudomonadati</taxon>
        <taxon>Pseudomonadota</taxon>
        <taxon>Alphaproteobacteria</taxon>
        <taxon>Hyphomicrobiales</taxon>
        <taxon>Boseaceae</taxon>
        <taxon>Bosea</taxon>
    </lineage>
</organism>
<keyword evidence="7" id="KW-1185">Reference proteome</keyword>
<keyword evidence="4" id="KW-0472">Membrane</keyword>
<dbReference type="PANTHER" id="PTHR36985">
    <property type="entry name" value="TRANSLOCATION AND ASSEMBLY MODULE SUBUNIT TAMB"/>
    <property type="match status" value="1"/>
</dbReference>
<evidence type="ECO:0000256" key="2">
    <source>
        <dbReference type="ARBA" id="ARBA00022692"/>
    </source>
</evidence>
<dbReference type="GO" id="GO:0005886">
    <property type="term" value="C:plasma membrane"/>
    <property type="evidence" value="ECO:0007669"/>
    <property type="project" value="InterPro"/>
</dbReference>
<dbReference type="Proteomes" id="UP000236919">
    <property type="component" value="Unassembled WGS sequence"/>
</dbReference>
<sequence>MVREPPGASFETPFPREWLLRMRARGGALLKGTLSRSRLALSALVLGVVLLASAHFAGFAQNAQSDRGVVADLISRALSSDTSQVSIGAVEGALSSDVTIRDIVLSDRDGPWLRLDRARLIWTRTALLLRRLEVNRLEIGKLEILRKPVPQPGAAPANDQPILPELPLKVIVTAFQLGELSLGEPVLGTAARLGATGSATLGAPAEGLDLRLEARRLDRAGEFTVRLGFIPQSTRLQLAAKIDEPEGGLIAHVAGLPGQPPVKLDLNGDGPLDAFRSNLVFTAGETIGAQGSANLSRVGAGRDLTLALDARIEGLMPALAAPVFAGSTRLDGAVGFSDDGGVDIRNLALVSALARLDVLGRYAPDRTVDLRLTATARPNAGSRTVSSGAEIGKLAFEATVKGPVAGPRIVATLDAEDAKLPMGTLGKLAASFTATPTGTIGEAGTKVALVSDGEATGVALSDPKLARIVGERVSFSLRGAGNDDATADFETLRLAMSGVEVDYKGKLGQARMLGQAKLLLPDLSRLSGFAGRALAGRADVTADLDATPRSNAYGVALNGHADALATGEAVLDRLLAGKLALAGQIRALASDVTVTGLRITGQHAAVTADGGVGRERSDLRIALALPDLKRADPRLSGRGEASAQLTGPLDKFDATARIAVTNATALARPIPRLVIDATIRDLQGARDTTLALDGEVDNKPATGRVRLARGPDDGWNLSSLDLGIGSVRLNGALTLDPASRAAGRLTLAAGNLDDLSALALTKLGGQLDADIALAVVEGRQNLDLTARAAKLAGPSVMIDKLDATAAARDVFGKPQLDAALAIDRAVLAGEPVSSIRFDSKGAPEASAFTLSAAARGFALNGAGRLVPAEPLRLELASFEARRDGRRIALSQPATVSFPAGGVEIAGLALAIDRGRLTLDGRAGETLDLRLTARDVPLSAARIAAPNLDLAGTLNAQAQVKGRPGALAGPWQLRIAGLATPETRSAGLPPIAIDGNGQFDGNRTSVNATLNAGKLANLSLRGSAPLGSTGALDLAAQGTVDAALANPMIAAQGQRLTGAMTLDMRAAGTAAAPRLSGTATFAKGSFTDALQGMRLTGIEARIAATGENLTIERAVAGTANGGTLSASGQVRLDPAAGFPGQLRIQGKRAQLVANGIVTAVADLGLDIAGPLAQRPRIGGRVDVVSLDVAVPDRLPASLRPVDGIRHIKATGTAAARLAAARKAKPVAKGRGRPAPAFDAALALVVSAPNRVFIRGRGIDAELGGEIRLSGTLAAPALDGGFDLRRGRLSVLSQRLDFSRGRLNFTGGTIPELDFVAETRASDVTAKILITGPADQPAFAFTSQPELPQDEVLSRILFARASGSLSAFQALQLAQTAAQFAGGGGDDSFERLRKSLGVDNLDIQVGAGGPTVGASRYIGNNVTIGVKAGAKPEDSGVSIGIDVTRRLKVQAETGADGSAAVGVGAEWEY</sequence>
<protein>
    <submittedName>
        <fullName evidence="6">Autotransporter secretion inner membrane protein TamB</fullName>
    </submittedName>
</protein>
<evidence type="ECO:0000313" key="6">
    <source>
        <dbReference type="EMBL" id="POR51336.1"/>
    </source>
</evidence>
<proteinExistence type="predicted"/>
<reference evidence="6 7" key="1">
    <citation type="submission" date="2018-01" db="EMBL/GenBank/DDBJ databases">
        <title>Genomic Encyclopedia of Type Strains, Phase III (KMG-III): the genomes of soil and plant-associated and newly described type strains.</title>
        <authorList>
            <person name="Whitman W."/>
        </authorList>
    </citation>
    <scope>NUCLEOTIDE SEQUENCE [LARGE SCALE GENOMIC DNA]</scope>
    <source>
        <strain evidence="6 7">1131</strain>
    </source>
</reference>
<accession>A0A2S4M9B7</accession>
<gene>
    <name evidence="6" type="ORF">CYD53_107119</name>
</gene>
<evidence type="ECO:0000256" key="1">
    <source>
        <dbReference type="ARBA" id="ARBA00004167"/>
    </source>
</evidence>
<comment type="caution">
    <text evidence="6">The sequence shown here is derived from an EMBL/GenBank/DDBJ whole genome shotgun (WGS) entry which is preliminary data.</text>
</comment>
<evidence type="ECO:0000313" key="7">
    <source>
        <dbReference type="Proteomes" id="UP000236919"/>
    </source>
</evidence>
<evidence type="ECO:0000259" key="5">
    <source>
        <dbReference type="Pfam" id="PF04357"/>
    </source>
</evidence>
<dbReference type="InterPro" id="IPR007452">
    <property type="entry name" value="TamB_C"/>
</dbReference>
<evidence type="ECO:0000256" key="4">
    <source>
        <dbReference type="ARBA" id="ARBA00023136"/>
    </source>
</evidence>
<dbReference type="PANTHER" id="PTHR36985:SF1">
    <property type="entry name" value="TRANSLOCATION AND ASSEMBLY MODULE SUBUNIT TAMB"/>
    <property type="match status" value="1"/>
</dbReference>
<dbReference type="GO" id="GO:0097347">
    <property type="term" value="C:TAM protein secretion complex"/>
    <property type="evidence" value="ECO:0007669"/>
    <property type="project" value="TreeGrafter"/>
</dbReference>